<dbReference type="PROSITE" id="PS51384">
    <property type="entry name" value="FAD_FR"/>
    <property type="match status" value="1"/>
</dbReference>
<dbReference type="Pfam" id="PF00175">
    <property type="entry name" value="NAD_binding_1"/>
    <property type="match status" value="1"/>
</dbReference>
<dbReference type="OrthoDB" id="9784483at2"/>
<dbReference type="InterPro" id="IPR050415">
    <property type="entry name" value="MRET"/>
</dbReference>
<evidence type="ECO:0000313" key="2">
    <source>
        <dbReference type="EMBL" id="AGH95206.1"/>
    </source>
</evidence>
<dbReference type="InterPro" id="IPR017927">
    <property type="entry name" value="FAD-bd_FR_type"/>
</dbReference>
<dbReference type="InterPro" id="IPR001433">
    <property type="entry name" value="OxRdtase_FAD/NAD-bd"/>
</dbReference>
<dbReference type="Gene3D" id="3.40.50.80">
    <property type="entry name" value="Nucleotide-binding domain of ferredoxin-NADP reductase (FNR) module"/>
    <property type="match status" value="1"/>
</dbReference>
<dbReference type="KEGG" id="bex:A11Q_990"/>
<dbReference type="PANTHER" id="PTHR47354:SF5">
    <property type="entry name" value="PROTEIN RFBI"/>
    <property type="match status" value="1"/>
</dbReference>
<keyword evidence="2" id="KW-0503">Monooxygenase</keyword>
<dbReference type="PANTHER" id="PTHR47354">
    <property type="entry name" value="NADH OXIDOREDUCTASE HCR"/>
    <property type="match status" value="1"/>
</dbReference>
<proteinExistence type="predicted"/>
<dbReference type="EMBL" id="CP003537">
    <property type="protein sequence ID" value="AGH95206.1"/>
    <property type="molecule type" value="Genomic_DNA"/>
</dbReference>
<keyword evidence="3" id="KW-1185">Reference proteome</keyword>
<dbReference type="GO" id="GO:0004497">
    <property type="term" value="F:monooxygenase activity"/>
    <property type="evidence" value="ECO:0007669"/>
    <property type="project" value="UniProtKB-KW"/>
</dbReference>
<dbReference type="HOGENOM" id="CLU_003827_7_3_7"/>
<dbReference type="Pfam" id="PF00970">
    <property type="entry name" value="FAD_binding_6"/>
    <property type="match status" value="1"/>
</dbReference>
<dbReference type="PRINTS" id="PR00371">
    <property type="entry name" value="FPNCR"/>
</dbReference>
<accession>M4VB06</accession>
<evidence type="ECO:0000259" key="1">
    <source>
        <dbReference type="PROSITE" id="PS51384"/>
    </source>
</evidence>
<dbReference type="Gene3D" id="2.40.30.10">
    <property type="entry name" value="Translation factors"/>
    <property type="match status" value="1"/>
</dbReference>
<dbReference type="SUPFAM" id="SSF63380">
    <property type="entry name" value="Riboflavin synthase domain-like"/>
    <property type="match status" value="1"/>
</dbReference>
<dbReference type="Proteomes" id="UP000012040">
    <property type="component" value="Chromosome"/>
</dbReference>
<keyword evidence="2" id="KW-0560">Oxidoreductase</keyword>
<dbReference type="eggNOG" id="COG0543">
    <property type="taxonomic scope" value="Bacteria"/>
</dbReference>
<dbReference type="InterPro" id="IPR008333">
    <property type="entry name" value="Cbr1-like_FAD-bd_dom"/>
</dbReference>
<organism evidence="2 3">
    <name type="scientific">Pseudobdellovibrio exovorus JSS</name>
    <dbReference type="NCBI Taxonomy" id="1184267"/>
    <lineage>
        <taxon>Bacteria</taxon>
        <taxon>Pseudomonadati</taxon>
        <taxon>Bdellovibrionota</taxon>
        <taxon>Bdellovibrionia</taxon>
        <taxon>Bdellovibrionales</taxon>
        <taxon>Pseudobdellovibrionaceae</taxon>
        <taxon>Pseudobdellovibrio</taxon>
    </lineage>
</organism>
<gene>
    <name evidence="2" type="ORF">A11Q_990</name>
</gene>
<dbReference type="InterPro" id="IPR001709">
    <property type="entry name" value="Flavoprot_Pyr_Nucl_cyt_Rdtase"/>
</dbReference>
<dbReference type="CDD" id="cd00322">
    <property type="entry name" value="FNR_like"/>
    <property type="match status" value="1"/>
</dbReference>
<dbReference type="InterPro" id="IPR039261">
    <property type="entry name" value="FNR_nucleotide-bd"/>
</dbReference>
<dbReference type="AlphaFoldDB" id="M4VB06"/>
<name>M4VB06_9BACT</name>
<reference evidence="2 3" key="1">
    <citation type="journal article" date="2013" name="ISME J.">
        <title>By their genes ye shall know them: genomic signatures of predatory bacteria.</title>
        <authorList>
            <person name="Pasternak Z."/>
            <person name="Pietrokovski S."/>
            <person name="Rotem O."/>
            <person name="Gophna U."/>
            <person name="Lurie-Weinberger M.N."/>
            <person name="Jurkevitch E."/>
        </authorList>
    </citation>
    <scope>NUCLEOTIDE SEQUENCE [LARGE SCALE GENOMIC DNA]</scope>
    <source>
        <strain evidence="2 3">JSS</strain>
    </source>
</reference>
<dbReference type="InterPro" id="IPR017938">
    <property type="entry name" value="Riboflavin_synthase-like_b-brl"/>
</dbReference>
<dbReference type="RefSeq" id="WP_015469696.1">
    <property type="nucleotide sequence ID" value="NC_020813.1"/>
</dbReference>
<dbReference type="SUPFAM" id="SSF52343">
    <property type="entry name" value="Ferredoxin reductase-like, C-terminal NADP-linked domain"/>
    <property type="match status" value="1"/>
</dbReference>
<feature type="domain" description="FAD-binding FR-type" evidence="1">
    <location>
        <begin position="5"/>
        <end position="109"/>
    </location>
</feature>
<protein>
    <submittedName>
        <fullName evidence="2">Phenol 2-monooxygenase</fullName>
    </submittedName>
</protein>
<dbReference type="STRING" id="1184267.A11Q_990"/>
<sequence>MANLRFLYEFKINQIIDHTPEIRELVLELTNNPEFSFKAGQFVMLHVPVEGAAKPALRAYSIASTDEQKNGFKLIFKYVENGVASRYVWDLKGDETLKFTGPFGKVFFKEPPTEQIVFLNTGSGVSQHFSFLESKMKQYPNLKYTLYFGVRKEADIYYESELKRLQQQLPNFEYHYILSRASDEWTGKKGYVQHYLKDIPYKEVPTTFYLCGNGGMIKEVKHQLLELDGLDKSSVWAEAFD</sequence>
<dbReference type="PRINTS" id="PR00410">
    <property type="entry name" value="PHEHYDRXLASE"/>
</dbReference>
<dbReference type="PATRIC" id="fig|1184267.3.peg.1004"/>
<evidence type="ECO:0000313" key="3">
    <source>
        <dbReference type="Proteomes" id="UP000012040"/>
    </source>
</evidence>